<dbReference type="EMBL" id="DSYQ01000001">
    <property type="protein sequence ID" value="HGT70668.1"/>
    <property type="molecule type" value="Genomic_DNA"/>
</dbReference>
<reference evidence="1" key="1">
    <citation type="journal article" date="2020" name="mSystems">
        <title>Genome- and Community-Level Interaction Insights into Carbon Utilization and Element Cycling Functions of Hydrothermarchaeota in Hydrothermal Sediment.</title>
        <authorList>
            <person name="Zhou Z."/>
            <person name="Liu Y."/>
            <person name="Xu W."/>
            <person name="Pan J."/>
            <person name="Luo Z.H."/>
            <person name="Li M."/>
        </authorList>
    </citation>
    <scope>NUCLEOTIDE SEQUENCE [LARGE SCALE GENOMIC DNA]</scope>
    <source>
        <strain evidence="1">SpSt-579</strain>
    </source>
</reference>
<evidence type="ECO:0000313" key="1">
    <source>
        <dbReference type="EMBL" id="HGT70668.1"/>
    </source>
</evidence>
<organism evidence="1">
    <name type="scientific">candidate division CPR3 bacterium</name>
    <dbReference type="NCBI Taxonomy" id="2268181"/>
    <lineage>
        <taxon>Bacteria</taxon>
        <taxon>Bacteria division CPR3</taxon>
    </lineage>
</organism>
<comment type="caution">
    <text evidence="1">The sequence shown here is derived from an EMBL/GenBank/DDBJ whole genome shotgun (WGS) entry which is preliminary data.</text>
</comment>
<protein>
    <submittedName>
        <fullName evidence="1">Uncharacterized protein</fullName>
    </submittedName>
</protein>
<name>A0A7C4M0C4_UNCC3</name>
<dbReference type="AlphaFoldDB" id="A0A7C4M0C4"/>
<sequence length="203" mass="22741">MKNKIEQFRIRNSEFKSKILEALKKPALIMAFLASIAGPVKAEGDFGQRIQITGPEKIYIDLNKKIGGKLPSQTETVLSDGTKILIKLNDFPKNRTEAGINIIQSETSKEKNEADELVKSIKGNETVKDIQRNINEVKEKLAEEGFYVKSKKEILFSPNKEDLSRAELVYNPKEGDVSARIKNQDTEVEISGDSVNIAAKYDL</sequence>
<gene>
    <name evidence="1" type="ORF">ENT43_00220</name>
</gene>
<proteinExistence type="predicted"/>
<accession>A0A7C4M0C4</accession>